<dbReference type="AlphaFoldDB" id="A0A1J4JML3"/>
<dbReference type="GO" id="GO:0045893">
    <property type="term" value="P:positive regulation of DNA-templated transcription"/>
    <property type="evidence" value="ECO:0007669"/>
    <property type="project" value="TreeGrafter"/>
</dbReference>
<keyword evidence="1" id="KW-0175">Coiled coil</keyword>
<evidence type="ECO:0000313" key="3">
    <source>
        <dbReference type="Proteomes" id="UP000179807"/>
    </source>
</evidence>
<protein>
    <recommendedName>
        <fullName evidence="4">Clu domain-containing protein</fullName>
    </recommendedName>
</protein>
<sequence>MPLKSNFEHQILYDMMSHVYQIQANPPPYHLPNSSLSGSSSRSNILNTKIAIDRSPIAPLSNLEIGSALSMTYSSVTNPPLPMKPFIRAMKCRAEAALADIPLVISQLAQSGPDSDFTMSIESLTALATAVRFNTPLAIFYYNINNRFYFDEPLHHESHPWSSLFVQGGLPIDRSSAENISLLNTIALCAFDKEKSLVKQQWFSSLKGDVVFSERSQQRWFRDTENFLPHISEDFSRSFNFGISDLSLHVGTNSVLCQTEDSDEPAIIRYCKKDPTDMQICQWALESTLGACDKILLTSSEAMKLTRFEKINAPRADPELFYSLFDFLRFIKNNSNEEGCYMLHKRENSDTILLRKVTNEELEMAKLIESYQMRVSLIEMITGFRHTLSTNMKTVENGRNLLFRAIEYCSPKDATLCFERIADSLILPVLLLNRTTSLIVATEASVESIELSHFHDALNCYEQALQFENLPEQIITSLHHKIATTLFARAVLTNDDKSAAASLKVEEITHEFKLKVAIWRCENAMKATNQNENEKAVYLAHMAISLCENDEEKIEPKRLLANAINVEAQSYVAMHRYTRASERFNAALKIFEEIGDLTNLAATEANLAHIERCLADSLSMEKHGEYTQEEDRRLMSAAKYYLTAISRVKTDSTSAIHDELCLNLASLYRSVVIRYTQSPPIKRMKAHQIEEEVTRCIKEANNLLNNLGEKTSEVQRQIAALNTWHAKFILEFQMKYCSTSSSNSAGSNNTSVEDDEKKQKLALQAKNLFSKARQFFIADNYPADYVNITLSMASLKLVTGQPLEAMRTLMECLRALRPTSIVLRHKNIPQQQTMMQSQSRNMLNQMLPSVLEVTRNILKEMLFDKMKRKQPCDFEKGLYRTSLEAKEENVVNLLQDLKKSLKM</sequence>
<dbReference type="RefSeq" id="XP_068353074.1">
    <property type="nucleotide sequence ID" value="XM_068509140.1"/>
</dbReference>
<reference evidence="2" key="1">
    <citation type="submission" date="2016-10" db="EMBL/GenBank/DDBJ databases">
        <authorList>
            <person name="Benchimol M."/>
            <person name="Almeida L.G."/>
            <person name="Vasconcelos A.T."/>
            <person name="Perreira-Neves A."/>
            <person name="Rosa I.A."/>
            <person name="Tasca T."/>
            <person name="Bogo M.R."/>
            <person name="de Souza W."/>
        </authorList>
    </citation>
    <scope>NUCLEOTIDE SEQUENCE [LARGE SCALE GENOMIC DNA]</scope>
    <source>
        <strain evidence="2">K</strain>
    </source>
</reference>
<gene>
    <name evidence="2" type="ORF">TRFO_33544</name>
</gene>
<dbReference type="PANTHER" id="PTHR15000">
    <property type="entry name" value="ERYTHROID DIFFERENTIATION-RELATED FACTOR 1"/>
    <property type="match status" value="1"/>
</dbReference>
<dbReference type="InterPro" id="IPR011990">
    <property type="entry name" value="TPR-like_helical_dom_sf"/>
</dbReference>
<dbReference type="Proteomes" id="UP000179807">
    <property type="component" value="Unassembled WGS sequence"/>
</dbReference>
<organism evidence="2 3">
    <name type="scientific">Tritrichomonas foetus</name>
    <dbReference type="NCBI Taxonomy" id="1144522"/>
    <lineage>
        <taxon>Eukaryota</taxon>
        <taxon>Metamonada</taxon>
        <taxon>Parabasalia</taxon>
        <taxon>Tritrichomonadida</taxon>
        <taxon>Tritrichomonadidae</taxon>
        <taxon>Tritrichomonas</taxon>
    </lineage>
</organism>
<proteinExistence type="predicted"/>
<comment type="caution">
    <text evidence="2">The sequence shown here is derived from an EMBL/GenBank/DDBJ whole genome shotgun (WGS) entry which is preliminary data.</text>
</comment>
<dbReference type="EMBL" id="MLAK01000980">
    <property type="protein sequence ID" value="OHS99937.1"/>
    <property type="molecule type" value="Genomic_DNA"/>
</dbReference>
<evidence type="ECO:0000256" key="1">
    <source>
        <dbReference type="SAM" id="Coils"/>
    </source>
</evidence>
<feature type="coiled-coil region" evidence="1">
    <location>
        <begin position="686"/>
        <end position="717"/>
    </location>
</feature>
<dbReference type="SUPFAM" id="SSF48452">
    <property type="entry name" value="TPR-like"/>
    <property type="match status" value="1"/>
</dbReference>
<keyword evidence="3" id="KW-1185">Reference proteome</keyword>
<dbReference type="VEuPathDB" id="TrichDB:TRFO_33544"/>
<evidence type="ECO:0000313" key="2">
    <source>
        <dbReference type="EMBL" id="OHS99937.1"/>
    </source>
</evidence>
<name>A0A1J4JML3_9EUKA</name>
<dbReference type="Gene3D" id="1.25.40.10">
    <property type="entry name" value="Tetratricopeptide repeat domain"/>
    <property type="match status" value="1"/>
</dbReference>
<dbReference type="GeneID" id="94843844"/>
<evidence type="ECO:0008006" key="4">
    <source>
        <dbReference type="Google" id="ProtNLM"/>
    </source>
</evidence>
<accession>A0A1J4JML3</accession>
<dbReference type="PANTHER" id="PTHR15000:SF1">
    <property type="entry name" value="ERYTHROID DIFFERENTIATION-RELATED FACTOR 1"/>
    <property type="match status" value="1"/>
</dbReference>